<evidence type="ECO:0000313" key="1">
    <source>
        <dbReference type="EMBL" id="CEO57735.1"/>
    </source>
</evidence>
<protein>
    <submittedName>
        <fullName evidence="1">Uncharacterized protein</fullName>
    </submittedName>
</protein>
<reference evidence="1" key="1">
    <citation type="submission" date="2015-01" db="EMBL/GenBank/DDBJ databases">
        <authorList>
            <person name="Durling Mikael"/>
        </authorList>
    </citation>
    <scope>NUCLEOTIDE SEQUENCE</scope>
</reference>
<dbReference type="AlphaFoldDB" id="A0A0B7KRY0"/>
<sequence>MSFSSPLRTRIPKFSSIPSLLDLLARCPTLPPVLVSMCYYHQIRWECGYWRWGRFREQCNREYRIGETCGLMLVYETEEQPTICAVCCQLQKKLRRYDKMWQDVRRWHHEGGKPATVERTCEEMHVILKQIQGLRKDHDARCRPLFLGCFRRRDSRIFTGYIEEEEKKPTYQ</sequence>
<organism evidence="1">
    <name type="scientific">Bionectria ochroleuca</name>
    <name type="common">Gliocladium roseum</name>
    <dbReference type="NCBI Taxonomy" id="29856"/>
    <lineage>
        <taxon>Eukaryota</taxon>
        <taxon>Fungi</taxon>
        <taxon>Dikarya</taxon>
        <taxon>Ascomycota</taxon>
        <taxon>Pezizomycotina</taxon>
        <taxon>Sordariomycetes</taxon>
        <taxon>Hypocreomycetidae</taxon>
        <taxon>Hypocreales</taxon>
        <taxon>Bionectriaceae</taxon>
        <taxon>Clonostachys</taxon>
    </lineage>
</organism>
<name>A0A0B7KRY0_BIOOC</name>
<dbReference type="EMBL" id="CDPU01000137">
    <property type="protein sequence ID" value="CEO57735.1"/>
    <property type="molecule type" value="Genomic_DNA"/>
</dbReference>
<gene>
    <name evidence="1" type="ORF">BN869_000013793_1</name>
</gene>
<proteinExistence type="predicted"/>
<accession>A0A0B7KRY0</accession>